<feature type="compositionally biased region" description="Polar residues" evidence="1">
    <location>
        <begin position="1"/>
        <end position="21"/>
    </location>
</feature>
<feature type="compositionally biased region" description="Polar residues" evidence="1">
    <location>
        <begin position="39"/>
        <end position="51"/>
    </location>
</feature>
<accession>A0A8H3IHE4</accession>
<sequence length="412" mass="46815">MAFSSVFTKVSGSISSSPQRSTSHDPTPHTELEQHSEGDSMSPTKQRTQKWLQEHTPSKHGSDRDLRKVTEGRIVRKKGRDQRKKRSSFWNMALWFSGFGINQSNDREEEDLEGDTMIDEDGSAVAPGYDNDATLVGDEGDEGIKGDKTARALHNYKDRIFDYDDPRMQDWTEEERWLFIKLANRGYEPLLHDTWMMDYPTFPDQLFSNYDNQVYINNIHSSIGRACRSLTDLILAGSRVRDQILSNAATEKPLFQAINKYYKWSVTDAKVQHKDFIPVIAIASAKGQETVESVVSRITDQLHSLGRQYRDKWRRPKSGGSDGHREFSHELPTLTGFVIKYSIVAVVTYDSRVPGNPIRTLGTFDFKVIGQDVWHALAISIAMIRGRNYLMRLDAEGELGPEVVDYGSDPDA</sequence>
<evidence type="ECO:0000256" key="1">
    <source>
        <dbReference type="SAM" id="MobiDB-lite"/>
    </source>
</evidence>
<evidence type="ECO:0000313" key="3">
    <source>
        <dbReference type="Proteomes" id="UP000664534"/>
    </source>
</evidence>
<dbReference type="AlphaFoldDB" id="A0A8H3IHE4"/>
<feature type="compositionally biased region" description="Basic and acidic residues" evidence="1">
    <location>
        <begin position="52"/>
        <end position="74"/>
    </location>
</feature>
<proteinExistence type="predicted"/>
<dbReference type="Proteomes" id="UP000664534">
    <property type="component" value="Unassembled WGS sequence"/>
</dbReference>
<evidence type="ECO:0000313" key="2">
    <source>
        <dbReference type="EMBL" id="CAF9913749.1"/>
    </source>
</evidence>
<dbReference type="OrthoDB" id="5286775at2759"/>
<comment type="caution">
    <text evidence="2">The sequence shown here is derived from an EMBL/GenBank/DDBJ whole genome shotgun (WGS) entry which is preliminary data.</text>
</comment>
<protein>
    <submittedName>
        <fullName evidence="2">Uncharacterized protein</fullName>
    </submittedName>
</protein>
<name>A0A8H3IHE4_9LECA</name>
<feature type="region of interest" description="Disordered" evidence="1">
    <location>
        <begin position="1"/>
        <end position="82"/>
    </location>
</feature>
<organism evidence="2 3">
    <name type="scientific">Imshaugia aleurites</name>
    <dbReference type="NCBI Taxonomy" id="172621"/>
    <lineage>
        <taxon>Eukaryota</taxon>
        <taxon>Fungi</taxon>
        <taxon>Dikarya</taxon>
        <taxon>Ascomycota</taxon>
        <taxon>Pezizomycotina</taxon>
        <taxon>Lecanoromycetes</taxon>
        <taxon>OSLEUM clade</taxon>
        <taxon>Lecanoromycetidae</taxon>
        <taxon>Lecanorales</taxon>
        <taxon>Lecanorineae</taxon>
        <taxon>Parmeliaceae</taxon>
        <taxon>Imshaugia</taxon>
    </lineage>
</organism>
<reference evidence="2" key="1">
    <citation type="submission" date="2021-03" db="EMBL/GenBank/DDBJ databases">
        <authorList>
            <person name="Tagirdzhanova G."/>
        </authorList>
    </citation>
    <scope>NUCLEOTIDE SEQUENCE</scope>
</reference>
<feature type="compositionally biased region" description="Basic and acidic residues" evidence="1">
    <location>
        <begin position="22"/>
        <end position="38"/>
    </location>
</feature>
<dbReference type="EMBL" id="CAJPDT010000012">
    <property type="protein sequence ID" value="CAF9913749.1"/>
    <property type="molecule type" value="Genomic_DNA"/>
</dbReference>
<keyword evidence="3" id="KW-1185">Reference proteome</keyword>
<gene>
    <name evidence="2" type="ORF">IMSHALPRED_001434</name>
</gene>